<proteinExistence type="inferred from homology"/>
<dbReference type="Proteomes" id="UP000231267">
    <property type="component" value="Unassembled WGS sequence"/>
</dbReference>
<name>A0A2J0LL33_9BACT</name>
<organism evidence="8 9">
    <name type="scientific">Candidatus Taenaricola geysiri</name>
    <dbReference type="NCBI Taxonomy" id="1974752"/>
    <lineage>
        <taxon>Bacteria</taxon>
        <taxon>Pseudomonadati</taxon>
        <taxon>Candidatus Omnitrophota</taxon>
        <taxon>Candidatus Taenaricola</taxon>
    </lineage>
</organism>
<comment type="similarity">
    <text evidence="1">Belongs to the vitamin-B12 dependent methionine synthase family.</text>
</comment>
<dbReference type="PANTHER" id="PTHR45833:SF1">
    <property type="entry name" value="METHIONINE SYNTHASE"/>
    <property type="match status" value="1"/>
</dbReference>
<evidence type="ECO:0000256" key="6">
    <source>
        <dbReference type="ARBA" id="ARBA00023285"/>
    </source>
</evidence>
<dbReference type="AlphaFoldDB" id="A0A2J0LL33"/>
<evidence type="ECO:0000313" key="9">
    <source>
        <dbReference type="Proteomes" id="UP000231267"/>
    </source>
</evidence>
<evidence type="ECO:0000256" key="3">
    <source>
        <dbReference type="ARBA" id="ARBA00022628"/>
    </source>
</evidence>
<dbReference type="InterPro" id="IPR011005">
    <property type="entry name" value="Dihydropteroate_synth-like_sf"/>
</dbReference>
<evidence type="ECO:0000256" key="2">
    <source>
        <dbReference type="ARBA" id="ARBA00022603"/>
    </source>
</evidence>
<evidence type="ECO:0000256" key="4">
    <source>
        <dbReference type="ARBA" id="ARBA00022679"/>
    </source>
</evidence>
<protein>
    <submittedName>
        <fullName evidence="8">Methyltetrahydrofolate--corrinoid methyltransferase</fullName>
    </submittedName>
</protein>
<dbReference type="GO" id="GO:0032259">
    <property type="term" value="P:methylation"/>
    <property type="evidence" value="ECO:0007669"/>
    <property type="project" value="UniProtKB-KW"/>
</dbReference>
<dbReference type="SUPFAM" id="SSF51717">
    <property type="entry name" value="Dihydropteroate synthetase-like"/>
    <property type="match status" value="1"/>
</dbReference>
<sequence length="263" mass="28561">MIIIGERINTSRKDIAHAVKARDAKFIKLEATKQANSGADFIDVNCGTNINSEIEDLKWVAQVVQSEVNLPLCIDSPDPKAIEAVLAVHKGKAFVNSITAEKQRAEAILPLVKKYDCFVIGLAMGDNGVPVTAEERKEAAAQILKYADSFGINKEKLYIDAVVQPVATDFKQGNEFLKAIGMIKTSLGLKTIAGLSNISFGLPKRSILNASFFAMAVCSGLDAAIVDIINPNIYATLRATHTLSGEDQFCQKYLSAFRKGRLK</sequence>
<feature type="domain" description="Pterin-binding" evidence="7">
    <location>
        <begin position="1"/>
        <end position="251"/>
    </location>
</feature>
<dbReference type="GO" id="GO:0005829">
    <property type="term" value="C:cytosol"/>
    <property type="evidence" value="ECO:0007669"/>
    <property type="project" value="TreeGrafter"/>
</dbReference>
<dbReference type="GO" id="GO:0031419">
    <property type="term" value="F:cobalamin binding"/>
    <property type="evidence" value="ECO:0007669"/>
    <property type="project" value="UniProtKB-KW"/>
</dbReference>
<dbReference type="GO" id="GO:0050667">
    <property type="term" value="P:homocysteine metabolic process"/>
    <property type="evidence" value="ECO:0007669"/>
    <property type="project" value="TreeGrafter"/>
</dbReference>
<dbReference type="InterPro" id="IPR050554">
    <property type="entry name" value="Met_Synthase/Corrinoid"/>
</dbReference>
<keyword evidence="2 8" id="KW-0489">Methyltransferase</keyword>
<evidence type="ECO:0000256" key="1">
    <source>
        <dbReference type="ARBA" id="ARBA00010398"/>
    </source>
</evidence>
<dbReference type="PROSITE" id="PS50972">
    <property type="entry name" value="PTERIN_BINDING"/>
    <property type="match status" value="1"/>
</dbReference>
<gene>
    <name evidence="8" type="ORF">COW11_01545</name>
</gene>
<dbReference type="EMBL" id="PFGP01000030">
    <property type="protein sequence ID" value="PIW66760.1"/>
    <property type="molecule type" value="Genomic_DNA"/>
</dbReference>
<reference evidence="8 9" key="1">
    <citation type="submission" date="2017-09" db="EMBL/GenBank/DDBJ databases">
        <title>Depth-based differentiation of microbial function through sediment-hosted aquifers and enrichment of novel symbionts in the deep terrestrial subsurface.</title>
        <authorList>
            <person name="Probst A.J."/>
            <person name="Ladd B."/>
            <person name="Jarett J.K."/>
            <person name="Geller-Mcgrath D.E."/>
            <person name="Sieber C.M."/>
            <person name="Emerson J.B."/>
            <person name="Anantharaman K."/>
            <person name="Thomas B.C."/>
            <person name="Malmstrom R."/>
            <person name="Stieglmeier M."/>
            <person name="Klingl A."/>
            <person name="Woyke T."/>
            <person name="Ryan C.M."/>
            <person name="Banfield J.F."/>
        </authorList>
    </citation>
    <scope>NUCLEOTIDE SEQUENCE [LARGE SCALE GENOMIC DNA]</scope>
    <source>
        <strain evidence="8">CG12_big_fil_rev_8_21_14_0_65_43_15</strain>
    </source>
</reference>
<dbReference type="InterPro" id="IPR000489">
    <property type="entry name" value="Pterin-binding_dom"/>
</dbReference>
<evidence type="ECO:0000256" key="5">
    <source>
        <dbReference type="ARBA" id="ARBA00022723"/>
    </source>
</evidence>
<keyword evidence="6" id="KW-0170">Cobalt</keyword>
<keyword evidence="3" id="KW-0846">Cobalamin</keyword>
<dbReference type="GO" id="GO:0046653">
    <property type="term" value="P:tetrahydrofolate metabolic process"/>
    <property type="evidence" value="ECO:0007669"/>
    <property type="project" value="TreeGrafter"/>
</dbReference>
<keyword evidence="4 8" id="KW-0808">Transferase</keyword>
<dbReference type="Gene3D" id="3.20.20.20">
    <property type="entry name" value="Dihydropteroate synthase-like"/>
    <property type="match status" value="1"/>
</dbReference>
<comment type="caution">
    <text evidence="8">The sequence shown here is derived from an EMBL/GenBank/DDBJ whole genome shotgun (WGS) entry which is preliminary data.</text>
</comment>
<dbReference type="NCBIfam" id="NF005719">
    <property type="entry name" value="PRK07535.1"/>
    <property type="match status" value="1"/>
</dbReference>
<dbReference type="PANTHER" id="PTHR45833">
    <property type="entry name" value="METHIONINE SYNTHASE"/>
    <property type="match status" value="1"/>
</dbReference>
<evidence type="ECO:0000313" key="8">
    <source>
        <dbReference type="EMBL" id="PIW66760.1"/>
    </source>
</evidence>
<evidence type="ECO:0000259" key="7">
    <source>
        <dbReference type="PROSITE" id="PS50972"/>
    </source>
</evidence>
<dbReference type="GO" id="GO:0008705">
    <property type="term" value="F:methionine synthase activity"/>
    <property type="evidence" value="ECO:0007669"/>
    <property type="project" value="TreeGrafter"/>
</dbReference>
<accession>A0A2J0LL33</accession>
<keyword evidence="5" id="KW-0479">Metal-binding</keyword>
<dbReference type="GO" id="GO:0046872">
    <property type="term" value="F:metal ion binding"/>
    <property type="evidence" value="ECO:0007669"/>
    <property type="project" value="UniProtKB-KW"/>
</dbReference>
<dbReference type="Pfam" id="PF00809">
    <property type="entry name" value="Pterin_bind"/>
    <property type="match status" value="1"/>
</dbReference>